<dbReference type="GeneID" id="28831281"/>
<evidence type="ECO:0000256" key="1">
    <source>
        <dbReference type="ARBA" id="ARBA00001971"/>
    </source>
</evidence>
<dbReference type="STRING" id="149040.A0A132BC28"/>
<reference evidence="8 9" key="1">
    <citation type="submission" date="2015-10" db="EMBL/GenBank/DDBJ databases">
        <title>Full genome of DAOMC 229536 Phialocephala scopiformis, a fungal endophyte of spruce producing the potent anti-insectan compound rugulosin.</title>
        <authorList>
            <consortium name="DOE Joint Genome Institute"/>
            <person name="Walker A.K."/>
            <person name="Frasz S.L."/>
            <person name="Seifert K.A."/>
            <person name="Miller J.D."/>
            <person name="Mondo S.J."/>
            <person name="Labutti K."/>
            <person name="Lipzen A."/>
            <person name="Dockter R."/>
            <person name="Kennedy M."/>
            <person name="Grigoriev I.V."/>
            <person name="Spatafora J.W."/>
        </authorList>
    </citation>
    <scope>NUCLEOTIDE SEQUENCE [LARGE SCALE GENOMIC DNA]</scope>
    <source>
        <strain evidence="8 9">CBS 120377</strain>
    </source>
</reference>
<keyword evidence="7" id="KW-0503">Monooxygenase</keyword>
<dbReference type="Pfam" id="PF00067">
    <property type="entry name" value="p450"/>
    <property type="match status" value="1"/>
</dbReference>
<dbReference type="OrthoDB" id="3366823at2759"/>
<dbReference type="PRINTS" id="PR00465">
    <property type="entry name" value="EP450IV"/>
</dbReference>
<dbReference type="RefSeq" id="XP_018064178.1">
    <property type="nucleotide sequence ID" value="XM_018221555.1"/>
</dbReference>
<accession>A0A132BC28</accession>
<evidence type="ECO:0000313" key="9">
    <source>
        <dbReference type="Proteomes" id="UP000070700"/>
    </source>
</evidence>
<name>A0A132BC28_MOLSC</name>
<keyword evidence="9" id="KW-1185">Reference proteome</keyword>
<keyword evidence="3 6" id="KW-0349">Heme</keyword>
<dbReference type="InterPro" id="IPR050529">
    <property type="entry name" value="CYP450_sterol_14alpha_dmase"/>
</dbReference>
<keyword evidence="5 6" id="KW-0408">Iron</keyword>
<evidence type="ECO:0000313" key="8">
    <source>
        <dbReference type="EMBL" id="KUJ09823.1"/>
    </source>
</evidence>
<dbReference type="PANTHER" id="PTHR24304">
    <property type="entry name" value="CYTOCHROME P450 FAMILY 7"/>
    <property type="match status" value="1"/>
</dbReference>
<comment type="cofactor">
    <cofactor evidence="1 6">
        <name>heme</name>
        <dbReference type="ChEBI" id="CHEBI:30413"/>
    </cofactor>
</comment>
<dbReference type="Proteomes" id="UP000070700">
    <property type="component" value="Unassembled WGS sequence"/>
</dbReference>
<evidence type="ECO:0000256" key="3">
    <source>
        <dbReference type="ARBA" id="ARBA00022617"/>
    </source>
</evidence>
<feature type="binding site" description="axial binding residue" evidence="6">
    <location>
        <position position="410"/>
    </location>
    <ligand>
        <name>heme</name>
        <dbReference type="ChEBI" id="CHEBI:30413"/>
    </ligand>
    <ligandPart>
        <name>Fe</name>
        <dbReference type="ChEBI" id="CHEBI:18248"/>
    </ligandPart>
</feature>
<dbReference type="GO" id="GO:0005506">
    <property type="term" value="F:iron ion binding"/>
    <property type="evidence" value="ECO:0007669"/>
    <property type="project" value="InterPro"/>
</dbReference>
<dbReference type="InterPro" id="IPR001128">
    <property type="entry name" value="Cyt_P450"/>
</dbReference>
<proteinExistence type="inferred from homology"/>
<organism evidence="8 9">
    <name type="scientific">Mollisia scopiformis</name>
    <name type="common">Conifer needle endophyte fungus</name>
    <name type="synonym">Phialocephala scopiformis</name>
    <dbReference type="NCBI Taxonomy" id="149040"/>
    <lineage>
        <taxon>Eukaryota</taxon>
        <taxon>Fungi</taxon>
        <taxon>Dikarya</taxon>
        <taxon>Ascomycota</taxon>
        <taxon>Pezizomycotina</taxon>
        <taxon>Leotiomycetes</taxon>
        <taxon>Helotiales</taxon>
        <taxon>Mollisiaceae</taxon>
        <taxon>Mollisia</taxon>
    </lineage>
</organism>
<evidence type="ECO:0000256" key="6">
    <source>
        <dbReference type="PIRSR" id="PIRSR602403-1"/>
    </source>
</evidence>
<keyword evidence="7" id="KW-0560">Oxidoreductase</keyword>
<keyword evidence="4 6" id="KW-0479">Metal-binding</keyword>
<dbReference type="GO" id="GO:0008395">
    <property type="term" value="F:steroid hydroxylase activity"/>
    <property type="evidence" value="ECO:0007669"/>
    <property type="project" value="TreeGrafter"/>
</dbReference>
<evidence type="ECO:0000256" key="2">
    <source>
        <dbReference type="ARBA" id="ARBA00010617"/>
    </source>
</evidence>
<gene>
    <name evidence="8" type="ORF">LY89DRAFT_761581</name>
</gene>
<dbReference type="InParanoid" id="A0A132BC28"/>
<dbReference type="SUPFAM" id="SSF48264">
    <property type="entry name" value="Cytochrome P450"/>
    <property type="match status" value="1"/>
</dbReference>
<dbReference type="GO" id="GO:0020037">
    <property type="term" value="F:heme binding"/>
    <property type="evidence" value="ECO:0007669"/>
    <property type="project" value="InterPro"/>
</dbReference>
<dbReference type="InterPro" id="IPR036396">
    <property type="entry name" value="Cyt_P450_sf"/>
</dbReference>
<protein>
    <submittedName>
        <fullName evidence="8">Cytochrome P450</fullName>
    </submittedName>
</protein>
<dbReference type="PANTHER" id="PTHR24304:SF2">
    <property type="entry name" value="24-HYDROXYCHOLESTEROL 7-ALPHA-HYDROXYLASE"/>
    <property type="match status" value="1"/>
</dbReference>
<dbReference type="InterPro" id="IPR017972">
    <property type="entry name" value="Cyt_P450_CS"/>
</dbReference>
<dbReference type="EMBL" id="KQ947431">
    <property type="protein sequence ID" value="KUJ09823.1"/>
    <property type="molecule type" value="Genomic_DNA"/>
</dbReference>
<dbReference type="KEGG" id="psco:LY89DRAFT_761581"/>
<evidence type="ECO:0000256" key="7">
    <source>
        <dbReference type="RuleBase" id="RU000461"/>
    </source>
</evidence>
<dbReference type="PROSITE" id="PS00086">
    <property type="entry name" value="CYTOCHROME_P450"/>
    <property type="match status" value="1"/>
</dbReference>
<dbReference type="Gene3D" id="1.10.630.10">
    <property type="entry name" value="Cytochrome P450"/>
    <property type="match status" value="1"/>
</dbReference>
<comment type="similarity">
    <text evidence="2 7">Belongs to the cytochrome P450 family.</text>
</comment>
<dbReference type="InterPro" id="IPR002403">
    <property type="entry name" value="Cyt_P450_E_grp-IV"/>
</dbReference>
<dbReference type="AlphaFoldDB" id="A0A132BC28"/>
<dbReference type="GO" id="GO:0016705">
    <property type="term" value="F:oxidoreductase activity, acting on paired donors, with incorporation or reduction of molecular oxygen"/>
    <property type="evidence" value="ECO:0007669"/>
    <property type="project" value="InterPro"/>
</dbReference>
<sequence>MISSEHNIRVDARQCCSKSSSTALHTFTFRHWFAMPQKSIEIYAADNSGFGPNPHPTSDVKSSNRADRLSHLVFKESLSGPDAASICRRFAIRLSQRLVNANVKDYWTYMPDLVVFFQLHMTPANTESLWGTHLTENSNFCSDFWKFNRQLQHFSWHLPRWMIPKAYSHRDRLLEAMKQWQLHLTDRETAPWDEDIYDAQRWGSRLMRKWQKLFLQMDNTNEEALASVNLTFSWAVNSNVVPSTFWAVLEIFRRPELLFQVRKRLPDIRTTAGFLQHFSDSEKRASICTEPLLQSIFAETLRLRVHVYMARLFIHDSVDLDGWRIPQGKLCLVSSHPAHMHGSEWNTAGGKHPLEEFWPYRFLVPSENVSNQSESVPAQASNEELQANMSFSLNGLDGSWIPFGGGPRGCPGRFLAKHHMITTMASMVLLFEIDILAKERAFRMDETKYGAGTLHPVGEIPFRIRSRFAGGSM</sequence>
<evidence type="ECO:0000256" key="4">
    <source>
        <dbReference type="ARBA" id="ARBA00022723"/>
    </source>
</evidence>
<evidence type="ECO:0000256" key="5">
    <source>
        <dbReference type="ARBA" id="ARBA00023004"/>
    </source>
</evidence>